<comment type="caution">
    <text evidence="2">The sequence shown here is derived from an EMBL/GenBank/DDBJ whole genome shotgun (WGS) entry which is preliminary data.</text>
</comment>
<dbReference type="Proteomes" id="UP000613030">
    <property type="component" value="Unassembled WGS sequence"/>
</dbReference>
<reference evidence="2 3" key="1">
    <citation type="submission" date="2021-01" db="EMBL/GenBank/DDBJ databases">
        <title>Chryseolinea sp. Jin1 Genome sequencing and assembly.</title>
        <authorList>
            <person name="Kim I."/>
        </authorList>
    </citation>
    <scope>NUCLEOTIDE SEQUENCE [LARGE SCALE GENOMIC DNA]</scope>
    <source>
        <strain evidence="2 3">Jin1</strain>
    </source>
</reference>
<dbReference type="EMBL" id="JAERRB010000015">
    <property type="protein sequence ID" value="MBL0745241.1"/>
    <property type="molecule type" value="Genomic_DNA"/>
</dbReference>
<sequence>MKEAKKENPSKKSQGHNVNTPQPPQDMDPSTHPSPGKRPEDAKSKSITKEELEKRKPTPREEL</sequence>
<name>A0ABS1L0L6_9BACT</name>
<dbReference type="RefSeq" id="WP_202015579.1">
    <property type="nucleotide sequence ID" value="NZ_JAERRB010000015.1"/>
</dbReference>
<feature type="compositionally biased region" description="Basic and acidic residues" evidence="1">
    <location>
        <begin position="1"/>
        <end position="10"/>
    </location>
</feature>
<keyword evidence="3" id="KW-1185">Reference proteome</keyword>
<feature type="compositionally biased region" description="Basic and acidic residues" evidence="1">
    <location>
        <begin position="37"/>
        <end position="63"/>
    </location>
</feature>
<accession>A0ABS1L0L6</accession>
<evidence type="ECO:0000313" key="2">
    <source>
        <dbReference type="EMBL" id="MBL0745241.1"/>
    </source>
</evidence>
<evidence type="ECO:0000256" key="1">
    <source>
        <dbReference type="SAM" id="MobiDB-lite"/>
    </source>
</evidence>
<proteinExistence type="predicted"/>
<evidence type="ECO:0000313" key="3">
    <source>
        <dbReference type="Proteomes" id="UP000613030"/>
    </source>
</evidence>
<organism evidence="2 3">
    <name type="scientific">Chryseolinea lacunae</name>
    <dbReference type="NCBI Taxonomy" id="2801331"/>
    <lineage>
        <taxon>Bacteria</taxon>
        <taxon>Pseudomonadati</taxon>
        <taxon>Bacteroidota</taxon>
        <taxon>Cytophagia</taxon>
        <taxon>Cytophagales</taxon>
        <taxon>Fulvivirgaceae</taxon>
        <taxon>Chryseolinea</taxon>
    </lineage>
</organism>
<feature type="compositionally biased region" description="Polar residues" evidence="1">
    <location>
        <begin position="11"/>
        <end position="20"/>
    </location>
</feature>
<feature type="region of interest" description="Disordered" evidence="1">
    <location>
        <begin position="1"/>
        <end position="63"/>
    </location>
</feature>
<gene>
    <name evidence="2" type="ORF">JI741_28685</name>
</gene>
<protein>
    <submittedName>
        <fullName evidence="2">Uncharacterized protein</fullName>
    </submittedName>
</protein>